<dbReference type="PANTHER" id="PTHR12532:SF6">
    <property type="entry name" value="TRANSCRIPTIONAL REGULATORY PROTEIN YEBC-RELATED"/>
    <property type="match status" value="1"/>
</dbReference>
<keyword evidence="4 6" id="KW-0238">DNA-binding</keyword>
<dbReference type="Proteomes" id="UP000177583">
    <property type="component" value="Unassembled WGS sequence"/>
</dbReference>
<dbReference type="Gene3D" id="3.30.70.980">
    <property type="match status" value="2"/>
</dbReference>
<protein>
    <recommendedName>
        <fullName evidence="6">Probable transcriptional regulatory protein A2557_05490</fullName>
    </recommendedName>
</protein>
<dbReference type="NCBIfam" id="NF001030">
    <property type="entry name" value="PRK00110.1"/>
    <property type="match status" value="1"/>
</dbReference>
<evidence type="ECO:0000256" key="2">
    <source>
        <dbReference type="ARBA" id="ARBA00022490"/>
    </source>
</evidence>
<sequence length="251" mass="26979">MSGHSKWSTIKHRKGAQDAKRSKIFTKIIKELTVAARMGGEDPSSNPRLRAAIATAKSANMPNDNLKRAIAKGAGGAKGEEYESILYEGYGPGNVAVIVECLTDNRNRTVSNIRTAFNKNGGSMGSANSVMYNFNRLGVIEVAKSTIEEDPLMEAAIEAGALEIDSEDEEAYSVQTAMADLHAVQTALEEKGIVVSKSSLVYLAQNKAEITDPDQAQGVIKLLEALEDDDDVQYVYSNADFSDEALAGLDD</sequence>
<comment type="subcellular location">
    <subcellularLocation>
        <location evidence="6">Cytoplasm</location>
    </subcellularLocation>
</comment>
<dbReference type="Gene3D" id="1.10.10.200">
    <property type="match status" value="1"/>
</dbReference>
<feature type="domain" description="TACO1/YebC-like second and third" evidence="7">
    <location>
        <begin position="82"/>
        <end position="239"/>
    </location>
</feature>
<keyword evidence="2 6" id="KW-0963">Cytoplasm</keyword>
<feature type="domain" description="TACO1/YebC-like N-terminal" evidence="8">
    <location>
        <begin position="5"/>
        <end position="75"/>
    </location>
</feature>
<proteinExistence type="inferred from homology"/>
<evidence type="ECO:0000256" key="4">
    <source>
        <dbReference type="ARBA" id="ARBA00023125"/>
    </source>
</evidence>
<evidence type="ECO:0000256" key="5">
    <source>
        <dbReference type="ARBA" id="ARBA00023163"/>
    </source>
</evidence>
<name>A0A1F6GPV6_9PROT</name>
<dbReference type="GO" id="GO:0006355">
    <property type="term" value="P:regulation of DNA-templated transcription"/>
    <property type="evidence" value="ECO:0007669"/>
    <property type="project" value="UniProtKB-UniRule"/>
</dbReference>
<dbReference type="GO" id="GO:0005829">
    <property type="term" value="C:cytosol"/>
    <property type="evidence" value="ECO:0007669"/>
    <property type="project" value="TreeGrafter"/>
</dbReference>
<keyword evidence="5 6" id="KW-0804">Transcription</keyword>
<evidence type="ECO:0000256" key="3">
    <source>
        <dbReference type="ARBA" id="ARBA00023015"/>
    </source>
</evidence>
<dbReference type="InterPro" id="IPR026564">
    <property type="entry name" value="Transcrip_reg_TACO1-like_dom3"/>
</dbReference>
<dbReference type="InterPro" id="IPR002876">
    <property type="entry name" value="Transcrip_reg_TACO1-like"/>
</dbReference>
<dbReference type="Pfam" id="PF20772">
    <property type="entry name" value="TACO1_YebC_N"/>
    <property type="match status" value="1"/>
</dbReference>
<dbReference type="InterPro" id="IPR049083">
    <property type="entry name" value="TACO1_YebC_N"/>
</dbReference>
<evidence type="ECO:0000313" key="9">
    <source>
        <dbReference type="EMBL" id="OGH00185.1"/>
    </source>
</evidence>
<dbReference type="SUPFAM" id="SSF75625">
    <property type="entry name" value="YebC-like"/>
    <property type="match status" value="1"/>
</dbReference>
<dbReference type="InterPro" id="IPR017856">
    <property type="entry name" value="Integrase-like_N"/>
</dbReference>
<evidence type="ECO:0000256" key="1">
    <source>
        <dbReference type="ARBA" id="ARBA00008724"/>
    </source>
</evidence>
<dbReference type="NCBIfam" id="NF009044">
    <property type="entry name" value="PRK12378.1"/>
    <property type="match status" value="1"/>
</dbReference>
<reference evidence="9 10" key="1">
    <citation type="journal article" date="2016" name="Nat. Commun.">
        <title>Thousands of microbial genomes shed light on interconnected biogeochemical processes in an aquifer system.</title>
        <authorList>
            <person name="Anantharaman K."/>
            <person name="Brown C.T."/>
            <person name="Hug L.A."/>
            <person name="Sharon I."/>
            <person name="Castelle C.J."/>
            <person name="Probst A.J."/>
            <person name="Thomas B.C."/>
            <person name="Singh A."/>
            <person name="Wilkins M.J."/>
            <person name="Karaoz U."/>
            <person name="Brodie E.L."/>
            <person name="Williams K.H."/>
            <person name="Hubbard S.S."/>
            <person name="Banfield J.F."/>
        </authorList>
    </citation>
    <scope>NUCLEOTIDE SEQUENCE [LARGE SCALE GENOMIC DNA]</scope>
</reference>
<dbReference type="Pfam" id="PF01709">
    <property type="entry name" value="Transcrip_reg"/>
    <property type="match status" value="1"/>
</dbReference>
<evidence type="ECO:0000259" key="7">
    <source>
        <dbReference type="Pfam" id="PF01709"/>
    </source>
</evidence>
<gene>
    <name evidence="9" type="ORF">A2557_05490</name>
</gene>
<evidence type="ECO:0000259" key="8">
    <source>
        <dbReference type="Pfam" id="PF20772"/>
    </source>
</evidence>
<keyword evidence="3 6" id="KW-0805">Transcription regulation</keyword>
<evidence type="ECO:0000313" key="10">
    <source>
        <dbReference type="Proteomes" id="UP000177583"/>
    </source>
</evidence>
<dbReference type="HAMAP" id="MF_00693">
    <property type="entry name" value="Transcrip_reg_TACO1"/>
    <property type="match status" value="1"/>
</dbReference>
<organism evidence="9 10">
    <name type="scientific">Candidatus Lambdaproteobacteria bacterium RIFOXYD2_FULL_56_26</name>
    <dbReference type="NCBI Taxonomy" id="1817773"/>
    <lineage>
        <taxon>Bacteria</taxon>
        <taxon>Pseudomonadati</taxon>
        <taxon>Pseudomonadota</taxon>
        <taxon>Candidatus Lambdaproteobacteria</taxon>
    </lineage>
</organism>
<evidence type="ECO:0000256" key="6">
    <source>
        <dbReference type="HAMAP-Rule" id="MF_00693"/>
    </source>
</evidence>
<dbReference type="AlphaFoldDB" id="A0A1F6GPV6"/>
<accession>A0A1F6GPV6</accession>
<dbReference type="FunFam" id="1.10.10.200:FF:000002">
    <property type="entry name" value="Probable transcriptional regulatory protein CLM62_37755"/>
    <property type="match status" value="1"/>
</dbReference>
<dbReference type="InterPro" id="IPR029072">
    <property type="entry name" value="YebC-like"/>
</dbReference>
<comment type="caution">
    <text evidence="9">The sequence shown here is derived from an EMBL/GenBank/DDBJ whole genome shotgun (WGS) entry which is preliminary data.</text>
</comment>
<comment type="similarity">
    <text evidence="1 6">Belongs to the TACO1 family.</text>
</comment>
<dbReference type="EMBL" id="MFNF01000048">
    <property type="protein sequence ID" value="OGH00185.1"/>
    <property type="molecule type" value="Genomic_DNA"/>
</dbReference>
<dbReference type="InterPro" id="IPR048300">
    <property type="entry name" value="TACO1_YebC-like_2nd/3rd_dom"/>
</dbReference>
<dbReference type="GO" id="GO:0003677">
    <property type="term" value="F:DNA binding"/>
    <property type="evidence" value="ECO:0007669"/>
    <property type="project" value="UniProtKB-UniRule"/>
</dbReference>
<dbReference type="NCBIfam" id="TIGR01033">
    <property type="entry name" value="YebC/PmpR family DNA-binding transcriptional regulator"/>
    <property type="match status" value="1"/>
</dbReference>
<dbReference type="PANTHER" id="PTHR12532">
    <property type="entry name" value="TRANSLATIONAL ACTIVATOR OF CYTOCHROME C OXIDASE 1"/>
    <property type="match status" value="1"/>
</dbReference>